<sequence>MWLLIDCFERPSNPNCTLEMLASSAKKASDVVIVSTSYLAAEAVTTPSFVFIVCSTVTKDTNLVEKFSLMLQFRRCRYREEKRRRSWLVARSLGLDWENREKSVDIVQLDEHSSEAGEDMDLYIERWSEDGRKIGLLGWPGKWLKGGRR</sequence>
<protein>
    <submittedName>
        <fullName evidence="1">Uncharacterized protein</fullName>
    </submittedName>
</protein>
<evidence type="ECO:0000313" key="1">
    <source>
        <dbReference type="EMBL" id="KAI3733543.1"/>
    </source>
</evidence>
<keyword evidence="2" id="KW-1185">Reference proteome</keyword>
<comment type="caution">
    <text evidence="1">The sequence shown here is derived from an EMBL/GenBank/DDBJ whole genome shotgun (WGS) entry which is preliminary data.</text>
</comment>
<name>A0ACB9CH15_ARCLA</name>
<reference evidence="1 2" key="2">
    <citation type="journal article" date="2022" name="Mol. Ecol. Resour.">
        <title>The genomes of chicory, endive, great burdock and yacon provide insights into Asteraceae paleo-polyploidization history and plant inulin production.</title>
        <authorList>
            <person name="Fan W."/>
            <person name="Wang S."/>
            <person name="Wang H."/>
            <person name="Wang A."/>
            <person name="Jiang F."/>
            <person name="Liu H."/>
            <person name="Zhao H."/>
            <person name="Xu D."/>
            <person name="Zhang Y."/>
        </authorList>
    </citation>
    <scope>NUCLEOTIDE SEQUENCE [LARGE SCALE GENOMIC DNA]</scope>
    <source>
        <strain evidence="2">cv. Niubang</strain>
    </source>
</reference>
<reference evidence="2" key="1">
    <citation type="journal article" date="2022" name="Mol. Ecol. Resour.">
        <title>The genomes of chicory, endive, great burdock and yacon provide insights into Asteraceae palaeo-polyploidization history and plant inulin production.</title>
        <authorList>
            <person name="Fan W."/>
            <person name="Wang S."/>
            <person name="Wang H."/>
            <person name="Wang A."/>
            <person name="Jiang F."/>
            <person name="Liu H."/>
            <person name="Zhao H."/>
            <person name="Xu D."/>
            <person name="Zhang Y."/>
        </authorList>
    </citation>
    <scope>NUCLEOTIDE SEQUENCE [LARGE SCALE GENOMIC DNA]</scope>
    <source>
        <strain evidence="2">cv. Niubang</strain>
    </source>
</reference>
<accession>A0ACB9CH15</accession>
<proteinExistence type="predicted"/>
<dbReference type="EMBL" id="CM042050">
    <property type="protein sequence ID" value="KAI3733543.1"/>
    <property type="molecule type" value="Genomic_DNA"/>
</dbReference>
<gene>
    <name evidence="1" type="ORF">L6452_12986</name>
</gene>
<organism evidence="1 2">
    <name type="scientific">Arctium lappa</name>
    <name type="common">Greater burdock</name>
    <name type="synonym">Lappa major</name>
    <dbReference type="NCBI Taxonomy" id="4217"/>
    <lineage>
        <taxon>Eukaryota</taxon>
        <taxon>Viridiplantae</taxon>
        <taxon>Streptophyta</taxon>
        <taxon>Embryophyta</taxon>
        <taxon>Tracheophyta</taxon>
        <taxon>Spermatophyta</taxon>
        <taxon>Magnoliopsida</taxon>
        <taxon>eudicotyledons</taxon>
        <taxon>Gunneridae</taxon>
        <taxon>Pentapetalae</taxon>
        <taxon>asterids</taxon>
        <taxon>campanulids</taxon>
        <taxon>Asterales</taxon>
        <taxon>Asteraceae</taxon>
        <taxon>Carduoideae</taxon>
        <taxon>Cardueae</taxon>
        <taxon>Arctiinae</taxon>
        <taxon>Arctium</taxon>
    </lineage>
</organism>
<evidence type="ECO:0000313" key="2">
    <source>
        <dbReference type="Proteomes" id="UP001055879"/>
    </source>
</evidence>
<dbReference type="Proteomes" id="UP001055879">
    <property type="component" value="Linkage Group LG04"/>
</dbReference>